<evidence type="ECO:0000313" key="4">
    <source>
        <dbReference type="Proteomes" id="UP000612055"/>
    </source>
</evidence>
<dbReference type="Gene3D" id="3.40.50.300">
    <property type="entry name" value="P-loop containing nucleotide triphosphate hydrolases"/>
    <property type="match status" value="2"/>
</dbReference>
<dbReference type="InterPro" id="IPR047187">
    <property type="entry name" value="SF1_C_Upf1"/>
</dbReference>
<feature type="compositionally biased region" description="Low complexity" evidence="1">
    <location>
        <begin position="714"/>
        <end position="736"/>
    </location>
</feature>
<organism evidence="3 4">
    <name type="scientific">Edaphochlamys debaryana</name>
    <dbReference type="NCBI Taxonomy" id="47281"/>
    <lineage>
        <taxon>Eukaryota</taxon>
        <taxon>Viridiplantae</taxon>
        <taxon>Chlorophyta</taxon>
        <taxon>core chlorophytes</taxon>
        <taxon>Chlorophyceae</taxon>
        <taxon>CS clade</taxon>
        <taxon>Chlamydomonadales</taxon>
        <taxon>Chlamydomonadales incertae sedis</taxon>
        <taxon>Edaphochlamys</taxon>
    </lineage>
</organism>
<dbReference type="Pfam" id="PF13087">
    <property type="entry name" value="AAA_12"/>
    <property type="match status" value="1"/>
</dbReference>
<accession>A0A835YM16</accession>
<dbReference type="SMART" id="SM00382">
    <property type="entry name" value="AAA"/>
    <property type="match status" value="1"/>
</dbReference>
<feature type="region of interest" description="Disordered" evidence="1">
    <location>
        <begin position="607"/>
        <end position="672"/>
    </location>
</feature>
<dbReference type="SUPFAM" id="SSF52540">
    <property type="entry name" value="P-loop containing nucleoside triphosphate hydrolases"/>
    <property type="match status" value="1"/>
</dbReference>
<feature type="compositionally biased region" description="Low complexity" evidence="1">
    <location>
        <begin position="623"/>
        <end position="632"/>
    </location>
</feature>
<feature type="region of interest" description="Disordered" evidence="1">
    <location>
        <begin position="563"/>
        <end position="584"/>
    </location>
</feature>
<dbReference type="Pfam" id="PF05183">
    <property type="entry name" value="RdRP"/>
    <property type="match status" value="2"/>
</dbReference>
<evidence type="ECO:0000256" key="1">
    <source>
        <dbReference type="SAM" id="MobiDB-lite"/>
    </source>
</evidence>
<comment type="caution">
    <text evidence="3">The sequence shown here is derived from an EMBL/GenBank/DDBJ whole genome shotgun (WGS) entry which is preliminary data.</text>
</comment>
<keyword evidence="4" id="KW-1185">Reference proteome</keyword>
<dbReference type="EMBL" id="JAEHOE010000004">
    <property type="protein sequence ID" value="KAG2500164.1"/>
    <property type="molecule type" value="Genomic_DNA"/>
</dbReference>
<dbReference type="InterPro" id="IPR027417">
    <property type="entry name" value="P-loop_NTPase"/>
</dbReference>
<dbReference type="PANTHER" id="PTHR10887:SF495">
    <property type="entry name" value="HELICASE SENATAXIN ISOFORM X1-RELATED"/>
    <property type="match status" value="1"/>
</dbReference>
<gene>
    <name evidence="3" type="ORF">HYH03_001746</name>
</gene>
<feature type="region of interest" description="Disordered" evidence="1">
    <location>
        <begin position="62"/>
        <end position="198"/>
    </location>
</feature>
<protein>
    <recommendedName>
        <fullName evidence="2">AAA+ ATPase domain-containing protein</fullName>
    </recommendedName>
</protein>
<feature type="region of interest" description="Disordered" evidence="1">
    <location>
        <begin position="702"/>
        <end position="743"/>
    </location>
</feature>
<dbReference type="GO" id="GO:0004386">
    <property type="term" value="F:helicase activity"/>
    <property type="evidence" value="ECO:0007669"/>
    <property type="project" value="InterPro"/>
</dbReference>
<feature type="region of interest" description="Disordered" evidence="1">
    <location>
        <begin position="1770"/>
        <end position="1835"/>
    </location>
</feature>
<dbReference type="PANTHER" id="PTHR10887">
    <property type="entry name" value="DNA2/NAM7 HELICASE FAMILY"/>
    <property type="match status" value="1"/>
</dbReference>
<feature type="compositionally biased region" description="Low complexity" evidence="1">
    <location>
        <begin position="1235"/>
        <end position="1248"/>
    </location>
</feature>
<reference evidence="3" key="1">
    <citation type="journal article" date="2020" name="bioRxiv">
        <title>Comparative genomics of Chlamydomonas.</title>
        <authorList>
            <person name="Craig R.J."/>
            <person name="Hasan A.R."/>
            <person name="Ness R.W."/>
            <person name="Keightley P.D."/>
        </authorList>
    </citation>
    <scope>NUCLEOTIDE SEQUENCE</scope>
    <source>
        <strain evidence="3">CCAP 11/70</strain>
    </source>
</reference>
<feature type="region of interest" description="Disordered" evidence="1">
    <location>
        <begin position="1232"/>
        <end position="1282"/>
    </location>
</feature>
<dbReference type="InterPro" id="IPR045055">
    <property type="entry name" value="DNA2/NAM7-like"/>
</dbReference>
<feature type="compositionally biased region" description="Low complexity" evidence="1">
    <location>
        <begin position="148"/>
        <end position="158"/>
    </location>
</feature>
<dbReference type="CDD" id="cd18808">
    <property type="entry name" value="SF1_C_Upf1"/>
    <property type="match status" value="1"/>
</dbReference>
<evidence type="ECO:0000313" key="3">
    <source>
        <dbReference type="EMBL" id="KAG2500164.1"/>
    </source>
</evidence>
<feature type="region of interest" description="Disordered" evidence="1">
    <location>
        <begin position="1"/>
        <end position="22"/>
    </location>
</feature>
<dbReference type="InterPro" id="IPR041677">
    <property type="entry name" value="DNA2/NAM7_AAA_11"/>
</dbReference>
<dbReference type="InterPro" id="IPR057596">
    <property type="entry name" value="RDRP_core"/>
</dbReference>
<dbReference type="InterPro" id="IPR003593">
    <property type="entry name" value="AAA+_ATPase"/>
</dbReference>
<feature type="compositionally biased region" description="Gly residues" evidence="1">
    <location>
        <begin position="1266"/>
        <end position="1275"/>
    </location>
</feature>
<feature type="domain" description="AAA+ ATPase" evidence="2">
    <location>
        <begin position="2045"/>
        <end position="2259"/>
    </location>
</feature>
<feature type="compositionally biased region" description="Pro residues" evidence="1">
    <location>
        <begin position="161"/>
        <end position="194"/>
    </location>
</feature>
<feature type="region of interest" description="Disordered" evidence="1">
    <location>
        <begin position="2076"/>
        <end position="2095"/>
    </location>
</feature>
<dbReference type="GO" id="GO:0003968">
    <property type="term" value="F:RNA-directed RNA polymerase activity"/>
    <property type="evidence" value="ECO:0007669"/>
    <property type="project" value="InterPro"/>
</dbReference>
<feature type="compositionally biased region" description="Low complexity" evidence="1">
    <location>
        <begin position="100"/>
        <end position="116"/>
    </location>
</feature>
<name>A0A835YM16_9CHLO</name>
<dbReference type="OrthoDB" id="547171at2759"/>
<dbReference type="Proteomes" id="UP000612055">
    <property type="component" value="Unassembled WGS sequence"/>
</dbReference>
<evidence type="ECO:0000259" key="2">
    <source>
        <dbReference type="SMART" id="SM00382"/>
    </source>
</evidence>
<sequence length="2492" mass="256608">MQHRAAALARQPPTGSRCSDQRAGVVSIGGVIGPRARPFALSAAATPQAARFMSGRGWAARGLAAGGGAACPRQPGPGGARPLPGAPEDEEWPDLGRGGQSQPQGGRSGGAAPQSRGVGGPAAGAPRGACTSPPVPQLARGPHPPGPVRGSGPSRAGPTEPALPPHTSPAVQPPRPWPLPPAPPAAPARGPAPPKQRTLALPNCASAAETQPLVLPAFEVVLLPPPGGTATVMKHVRVRDTAVTLEYVATSGPETNRLLMAYGTEAFAVLHFDVRLGSRREAVSYIQKVLEAGVRIGSHDYQFLGHSNEQLKTRTCVLLRAGSLQEVDQLLSGWLVLENMASVAKRAKRTALLFSRCRPVHLPERLRRYEEIDDITTKDGSAKFTDGCGYVSRELATHLARSLSIQHRGKLYAPSVFQIRFLGYKGVVAVHPGLDLRNKTCGRENAIHLQLRKSMAKFKPVQPNDTAAAGGSLGSGAEATRRQAEAAGVFGVVDYSRPYKLGYLNTQAVMLLSARGAPDHVLEALQDDHLSDLERMLSDPELALRQLLAADKVEEAEALAEHDLAGPGAPGTGGAGDAAEPGAAEARAQVWQALLAVQRREIDALVKPLPPQRPRAQANGPQAPRNAGAAPRTGRRGPGPGGQAAGPSQQAQRKDAPAADAAAAAEEDEGAEEDWGLMEEMGVGGELACSAAPAALESAGSAAAAPPAFGPGEGPSCDAAAAPAATTPQPQAQADTEAGVDCEEERVGPRIRVRLDKSRRVFGVADPSLEYPAADGGRPLQPGQCFFQPLVDGVPTSLLGGHVIMIRNPCYDVGDVRVLKVVDCPACAHLVDVLVLPVRGDRPTADEASGGDLDGDTFLVVWEPALVEAVRRVPSPPYAAAPERQAGKITMQHLIGYFASHQGALLGRIDRLYHLWAGLHPDGPACKECRALSQLFSRGVDSVSTGASTAIPKHLQLPPEDQLSPDQRRLLEGRVWRRMERRGLAAWRAFQACRAAGLATGMPDAAAALDARGLMRLFRSSHNAALSEWELLRLAAAWCAAQAQHGARLEDWALHIDFGALTHEQRMFALAAGLPRALVLNALTQSALLRPDDLEAFSLGSEGLHWKLLSEGSMHHPLGFDALHTALTSFRRKLLVLQMADPPQVIAFYITEAFPTPGEHKCGHDMLVFAFAGGLHRKHELPAHNLYLAISANRIQIYRNANQSQSFLLIQRSSPPLRMLPPSVLAALTAEEHGPSVTTAAAPTAARTRGGRGGGRRGGGRDSRGGRGPVPGAGSAGRRDDAEESLLRVSIATIEVDRRAYENGQLLQVRKEPLLRFELYVVSDREPLASRAALHLGGTAPADEDEDDEAGGGAGWQASGVEEAALALPPREVPASPEDLRRLADMQARACNSGAVEAAAAALAAALASQGKLSAAMEAAALGRFALEPKHLRPLLRCASRLHAAEAAGRLLEWALGSAARAPPEERIRRAAEVLTMASATGALATCPSLVLHVWAELEAAAAAAAAATQADAVPGGSAPSPTACASALQRLLRAREAELLLSAATRLAVTSAAGPELSAQLLRRLLSALWPDGSLPLEVLLRELEALAASGAEAAAAEAAASALLEAAGGASLVGQASLDSCLDASSGRGGGGGGVEAAGAGLATAVRGYCRHWGAVVAVEALAQVAEADAALARRAAEELGGAHAGASGGGGARPLPLLWDAVAQAVSGASGGGAGSGRKTRSKLHGTLAQMARQHVVEMRRRAAAEAAAAAASGFSGATTALELGDLLAAPPPGGTLPGPLEPSDAAAASPDEALGAAGVGISDSPATAVPSPGRHGDTLPSGDEGAGDPCGGFLLELHRGSGMPIAAGEGDPIRVGDLVRLSDMRTPPLRLGPSAATASGLPLVVPGEVVEVGVSTLTVRLAWEPAAEVGATAVDAGAAGAGGSGSEGLQAQAPPLQRRWRLQRLSNLVTFRRSLQALVRCVTQLSAPRPPAHSNAPLSAPPSPLEIVVGTWAGVPPPGLPSGPGGSGGWAAAAEAPCAAVDCDAVRANPSQREAVQAAATGRLTAIHGPPGTGKTSTIVALLLALLGGTGQGQAGDDSAEEGGAGGGGESSSTFPILVAAETHVPVDNILLRLLRELPHLAQQPGRVLRLLGDAGAVSPAVRRHCLEALDGVRSEHGYSRGAVHRALRGARVVLATCAGAGSPLLDGFAFPFVIVDEASQATEATALMPLSRGCRQAVLVGDHRQLGPLVGAQAARALGAELPLFERLMLQRGPTAAAVAGGGGGGGLAPRYLDTQYRMHPHIAAFSCAHVYGGRLKCGPGTADIPLPPPLTQRVTFVHVDGWERGRGQSRDNPAQAEEAVRLLRALLAAGLAPGDVGVITPYRAMVALVKSRLPHPAVEVATVDGFQGREKAVVLVLTVRANERGAVGFVDDPRRLNVAITRAAAALVVMGHAPTLRQAAARAVAQQGQEGGGGRGSGSGGGRGALMAAWLAGLLGEEGREEEGAA</sequence>
<proteinExistence type="predicted"/>
<dbReference type="Pfam" id="PF13086">
    <property type="entry name" value="AAA_11"/>
    <property type="match status" value="2"/>
</dbReference>
<dbReference type="InterPro" id="IPR041679">
    <property type="entry name" value="DNA2/NAM7-like_C"/>
</dbReference>
<feature type="compositionally biased region" description="Low complexity" evidence="1">
    <location>
        <begin position="1781"/>
        <end position="1800"/>
    </location>
</feature>